<sequence length="529" mass="58698">MIFTSATCQETSGAQTLHSFIAYEITILSEEQRVPVDCFISTFLQTLHDREKLKSVFDISDRPSIEFAEYVKEYIFNVLTALEMKKAEMLADFATRPLKQNLKSFSLQSMITVYTRLVVLYLNSERYLTQDSCKDLALKWAEYMESNANVYVVQGDASTKFLAITNGFMEFVMSFNDSNNEFLTPGRAAKLSILYESLWLLTAVQTSNSNDLYTKCISESNGDSNDSKSGSDSSSSESTGSNSGPDSSSSESPESSSGSDSCSSESIESNSGSDSATCRGTIDKQMVYSFVAFDVTILFEEQRVPVDSFISTFVEAAYGQEWIDVFDISDTPPFDFAEYVENFIQNTLTASGVKEPHVHMLPDFATRPLKQNFNSLSRQSMITVYARLLAFFLYSEGKMTQDNAKDLALKSAEYMESNANAYVVQGDTSTKFVAITNGFMEFVMSFKDSDNESLTFERAVQLSILYESLWSMRAAETESLNDLYIKCIFEFNGYVSDSNSASDSGTSESIESNSGPVSSSSEPVSSSSE</sequence>
<feature type="region of interest" description="Disordered" evidence="1">
    <location>
        <begin position="220"/>
        <end position="276"/>
    </location>
</feature>
<feature type="compositionally biased region" description="Low complexity" evidence="1">
    <location>
        <begin position="220"/>
        <end position="275"/>
    </location>
</feature>
<organism evidence="2 3">
    <name type="scientific">Trichonephila inaurata madagascariensis</name>
    <dbReference type="NCBI Taxonomy" id="2747483"/>
    <lineage>
        <taxon>Eukaryota</taxon>
        <taxon>Metazoa</taxon>
        <taxon>Ecdysozoa</taxon>
        <taxon>Arthropoda</taxon>
        <taxon>Chelicerata</taxon>
        <taxon>Arachnida</taxon>
        <taxon>Araneae</taxon>
        <taxon>Araneomorphae</taxon>
        <taxon>Entelegynae</taxon>
        <taxon>Araneoidea</taxon>
        <taxon>Nephilidae</taxon>
        <taxon>Trichonephila</taxon>
        <taxon>Trichonephila inaurata</taxon>
    </lineage>
</organism>
<dbReference type="OrthoDB" id="10400214at2759"/>
<reference evidence="2" key="1">
    <citation type="submission" date="2020-08" db="EMBL/GenBank/DDBJ databases">
        <title>Multicomponent nature underlies the extraordinary mechanical properties of spider dragline silk.</title>
        <authorList>
            <person name="Kono N."/>
            <person name="Nakamura H."/>
            <person name="Mori M."/>
            <person name="Yoshida Y."/>
            <person name="Ohtoshi R."/>
            <person name="Malay A.D."/>
            <person name="Moran D.A.P."/>
            <person name="Tomita M."/>
            <person name="Numata K."/>
            <person name="Arakawa K."/>
        </authorList>
    </citation>
    <scope>NUCLEOTIDE SEQUENCE</scope>
</reference>
<feature type="region of interest" description="Disordered" evidence="1">
    <location>
        <begin position="498"/>
        <end position="529"/>
    </location>
</feature>
<evidence type="ECO:0000313" key="2">
    <source>
        <dbReference type="EMBL" id="GFY74984.1"/>
    </source>
</evidence>
<gene>
    <name evidence="2" type="primary">NCL1_32900</name>
    <name evidence="2" type="ORF">TNIN_118721</name>
</gene>
<comment type="caution">
    <text evidence="2">The sequence shown here is derived from an EMBL/GenBank/DDBJ whole genome shotgun (WGS) entry which is preliminary data.</text>
</comment>
<keyword evidence="3" id="KW-1185">Reference proteome</keyword>
<protein>
    <submittedName>
        <fullName evidence="2">Uncharacterized protein</fullName>
    </submittedName>
</protein>
<evidence type="ECO:0000256" key="1">
    <source>
        <dbReference type="SAM" id="MobiDB-lite"/>
    </source>
</evidence>
<dbReference type="Proteomes" id="UP000886998">
    <property type="component" value="Unassembled WGS sequence"/>
</dbReference>
<name>A0A8X6YSM1_9ARAC</name>
<evidence type="ECO:0000313" key="3">
    <source>
        <dbReference type="Proteomes" id="UP000886998"/>
    </source>
</evidence>
<accession>A0A8X6YSM1</accession>
<dbReference type="EMBL" id="BMAV01021064">
    <property type="protein sequence ID" value="GFY74984.1"/>
    <property type="molecule type" value="Genomic_DNA"/>
</dbReference>
<proteinExistence type="predicted"/>
<dbReference type="AlphaFoldDB" id="A0A8X6YSM1"/>